<feature type="chain" id="PRO_5032597692" description="SLH domain-containing protein" evidence="2">
    <location>
        <begin position="30"/>
        <end position="1234"/>
    </location>
</feature>
<protein>
    <recommendedName>
        <fullName evidence="3">SLH domain-containing protein</fullName>
    </recommendedName>
</protein>
<evidence type="ECO:0000256" key="2">
    <source>
        <dbReference type="SAM" id="SignalP"/>
    </source>
</evidence>
<evidence type="ECO:0000313" key="4">
    <source>
        <dbReference type="EMBL" id="NMO98152.1"/>
    </source>
</evidence>
<feature type="domain" description="SLH" evidence="3">
    <location>
        <begin position="1165"/>
        <end position="1234"/>
    </location>
</feature>
<feature type="domain" description="SLH" evidence="3">
    <location>
        <begin position="1029"/>
        <end position="1092"/>
    </location>
</feature>
<evidence type="ECO:0000256" key="1">
    <source>
        <dbReference type="SAM" id="MobiDB-lite"/>
    </source>
</evidence>
<feature type="domain" description="SLH" evidence="3">
    <location>
        <begin position="1094"/>
        <end position="1159"/>
    </location>
</feature>
<name>A0A848MDN2_PAELE</name>
<reference evidence="4 5" key="1">
    <citation type="submission" date="2020-04" db="EMBL/GenBank/DDBJ databases">
        <title>Paenibacillus algicola sp. nov., a novel marine bacterium producing alginate lyase.</title>
        <authorList>
            <person name="Huang H."/>
        </authorList>
    </citation>
    <scope>NUCLEOTIDE SEQUENCE [LARGE SCALE GENOMIC DNA]</scope>
    <source>
        <strain evidence="4 5">L7-75</strain>
    </source>
</reference>
<keyword evidence="2" id="KW-0732">Signal</keyword>
<dbReference type="RefSeq" id="WP_169506924.1">
    <property type="nucleotide sequence ID" value="NZ_JABBPN010000031.1"/>
</dbReference>
<keyword evidence="5" id="KW-1185">Reference proteome</keyword>
<dbReference type="Pfam" id="PF00395">
    <property type="entry name" value="SLH"/>
    <property type="match status" value="3"/>
</dbReference>
<proteinExistence type="predicted"/>
<comment type="caution">
    <text evidence="4">The sequence shown here is derived from an EMBL/GenBank/DDBJ whole genome shotgun (WGS) entry which is preliminary data.</text>
</comment>
<dbReference type="Proteomes" id="UP000565468">
    <property type="component" value="Unassembled WGS sequence"/>
</dbReference>
<accession>A0A848MDN2</accession>
<dbReference type="PROSITE" id="PS51272">
    <property type="entry name" value="SLH"/>
    <property type="match status" value="3"/>
</dbReference>
<evidence type="ECO:0000259" key="3">
    <source>
        <dbReference type="PROSITE" id="PS51272"/>
    </source>
</evidence>
<gene>
    <name evidence="4" type="ORF">HII30_20580</name>
</gene>
<dbReference type="EMBL" id="JABBPN010000031">
    <property type="protein sequence ID" value="NMO98152.1"/>
    <property type="molecule type" value="Genomic_DNA"/>
</dbReference>
<feature type="signal peptide" evidence="2">
    <location>
        <begin position="1"/>
        <end position="29"/>
    </location>
</feature>
<evidence type="ECO:0000313" key="5">
    <source>
        <dbReference type="Proteomes" id="UP000565468"/>
    </source>
</evidence>
<dbReference type="InterPro" id="IPR001119">
    <property type="entry name" value="SLH_dom"/>
</dbReference>
<organism evidence="4 5">
    <name type="scientific">Paenibacillus lemnae</name>
    <dbReference type="NCBI Taxonomy" id="1330551"/>
    <lineage>
        <taxon>Bacteria</taxon>
        <taxon>Bacillati</taxon>
        <taxon>Bacillota</taxon>
        <taxon>Bacilli</taxon>
        <taxon>Bacillales</taxon>
        <taxon>Paenibacillaceae</taxon>
        <taxon>Paenibacillus</taxon>
    </lineage>
</organism>
<dbReference type="AlphaFoldDB" id="A0A848MDN2"/>
<sequence length="1234" mass="135158">MKKKLRSWASLMLAVALLFTLIPVQSASAADPINNYFKFDNLSMSEGNPTTWYNSTINVSASFNGISDQTIGYEVAAWKGNEWKLTSNGRDIRPSITGPSSLAYAGIRLEEGLNRITLIGISTSNGLEGIGTAYVKYSNVPAVSKVTLLDGAGRELKAGQQTMVTSELVNFMVEAGNATRLTIKGKSVAPLSEGMFLVSDFKLDSGLNKLEFIASNDTKTYSISRDVVYFSGYSADRGTIYDTRIGSLSLEGNPTLSPDTGSRISGVVSGKVVFKKPDASTTLSPDITVEYDGRKYKTNITNTENQDGLIILTYRTIAGGGDPNFESGGTVRLTKGSSSAQSISITGTLFSGGPIVNDKVNFKFYDATQPHIVNVEQIYPSNPATPSIYESSIPFTDNTLIGELPIWLKVNVNNLDAGTSGKLEVKQNGVVIKTFNSSAREINALIFAVSDLREGELIFEYSVINNSNVITDTYSTAVRYTPSPFIELLNIYNGATFTGNNTDQPEKRGSKPFTGLQGKLINFSADDHSTLRASVNGKSINVSVNSAGEFSIANGTSAGQMMLVSGPNKLEFSGRTSGIPVTTTITIYLFSEYVPIIKDAVPLPYEKTVPDTEVFKPSATTDDLFNTTANKMDLQFVVSNVSDLNIYLDGTSNRILYASLDGGDTFIVKDSKNREGSSAPYRLETIRSGNNYHVILRTIDLIEPGTRSVTIEAYDGASKARKTIQVTREYENFKVLSPKLPQESVIKQNFLNVSIEADGADRVTIGKEDMVKDGLSSIYRLEIKNLKKGKNTIKFTVYRGEEKLNGEFAVNYTEEIAIGSQYKTGIAKSGKVSAFKGNLTLSLPKGTMLQEPNNKPGEQPGTGSERSINMFDNQDVLVGIADPTDGRTIKNINIDGVMTPVNSSSDARTKLMPLAHYGFISSLYWLDAGYFSSVPNSAGELSYDTKSGSHPYDPFFINRGERWMEPSQRGTISLKYDHNIVNVAAANIGMWRYDPNSGTWQKLGGKVDTNKKTVTASFDGFGYYVVAGMRYSYDDVISHNSARNEIEMALSRGFLNARDTAEFNSHESVTRGEFATMLVKILDIPLDYPSGDDELTFQDVGRYYDYRWDYRYIETAVRKGIVRGTAPRAFLPGQPLKREDAAVMIARAMNLKLGTYEKDLAALQKSFTDSGKIASRYSVTSIQAVIKAKVMNGIQNELQQNQKKPTYRFDPQQPFTRAHAASIAVEVAKKMKKL</sequence>
<feature type="region of interest" description="Disordered" evidence="1">
    <location>
        <begin position="845"/>
        <end position="867"/>
    </location>
</feature>